<comment type="caution">
    <text evidence="2">The sequence shown here is derived from an EMBL/GenBank/DDBJ whole genome shotgun (WGS) entry which is preliminary data.</text>
</comment>
<evidence type="ECO:0000313" key="2">
    <source>
        <dbReference type="EMBL" id="KAF5320408.1"/>
    </source>
</evidence>
<evidence type="ECO:0000256" key="1">
    <source>
        <dbReference type="SAM" id="MobiDB-lite"/>
    </source>
</evidence>
<feature type="region of interest" description="Disordered" evidence="1">
    <location>
        <begin position="73"/>
        <end position="137"/>
    </location>
</feature>
<feature type="compositionally biased region" description="Low complexity" evidence="1">
    <location>
        <begin position="83"/>
        <end position="101"/>
    </location>
</feature>
<evidence type="ECO:0000313" key="3">
    <source>
        <dbReference type="Proteomes" id="UP000541558"/>
    </source>
</evidence>
<gene>
    <name evidence="2" type="ORF">D9611_010713</name>
</gene>
<feature type="region of interest" description="Disordered" evidence="1">
    <location>
        <begin position="1"/>
        <end position="57"/>
    </location>
</feature>
<proteinExistence type="predicted"/>
<keyword evidence="3" id="KW-1185">Reference proteome</keyword>
<reference evidence="2 3" key="1">
    <citation type="journal article" date="2020" name="ISME J.">
        <title>Uncovering the hidden diversity of litter-decomposition mechanisms in mushroom-forming fungi.</title>
        <authorList>
            <person name="Floudas D."/>
            <person name="Bentzer J."/>
            <person name="Ahren D."/>
            <person name="Johansson T."/>
            <person name="Persson P."/>
            <person name="Tunlid A."/>
        </authorList>
    </citation>
    <scope>NUCLEOTIDE SEQUENCE [LARGE SCALE GENOMIC DNA]</scope>
    <source>
        <strain evidence="2 3">CBS 175.51</strain>
    </source>
</reference>
<dbReference type="EMBL" id="JAACJK010000169">
    <property type="protein sequence ID" value="KAF5320408.1"/>
    <property type="molecule type" value="Genomic_DNA"/>
</dbReference>
<protein>
    <submittedName>
        <fullName evidence="2">Uncharacterized protein</fullName>
    </submittedName>
</protein>
<name>A0A8H5BDD3_9AGAR</name>
<dbReference type="OrthoDB" id="2746456at2759"/>
<dbReference type="AlphaFoldDB" id="A0A8H5BDD3"/>
<dbReference type="Proteomes" id="UP000541558">
    <property type="component" value="Unassembled WGS sequence"/>
</dbReference>
<organism evidence="2 3">
    <name type="scientific">Ephemerocybe angulata</name>
    <dbReference type="NCBI Taxonomy" id="980116"/>
    <lineage>
        <taxon>Eukaryota</taxon>
        <taxon>Fungi</taxon>
        <taxon>Dikarya</taxon>
        <taxon>Basidiomycota</taxon>
        <taxon>Agaricomycotina</taxon>
        <taxon>Agaricomycetes</taxon>
        <taxon>Agaricomycetidae</taxon>
        <taxon>Agaricales</taxon>
        <taxon>Agaricineae</taxon>
        <taxon>Psathyrellaceae</taxon>
        <taxon>Ephemerocybe</taxon>
    </lineage>
</organism>
<accession>A0A8H5BDD3</accession>
<feature type="compositionally biased region" description="Polar residues" evidence="1">
    <location>
        <begin position="118"/>
        <end position="131"/>
    </location>
</feature>
<sequence length="460" mass="50345">MAKPKIVGWKPNMSGAKSSTALGKRRRTQSDEDEREDSPASPPPPAKKKSGYEPSSPFARFLGRVCARNGGLISVTDSESDSPSKSTINKSKTSTTMSSNRARPRPRPRSKPLSSVSDANSSHTTLAQPSLPSAAHHGTVYAPATTGYRKHSRHWNPDGSLIVVVGGVGYRLSRSRLTKLSNALADVLKSSTAKAPKWPGVSATLEKESDGGKIPVVHLDEATCVDGRDWERLVDVLDAPDFRDDPPSLSRVYSVLRASHALSIHTFEQWAREIVTDTWSDDLHELGSKIPQGADLVEVLNLGRSFALPGLVKRVMYELLKDEVFMQQSDDADDGDSNFTAKLSLDDVLVLTSARAKLQLRWIRETVKFPRAQMKVPCLPSCIFCRKGGAGSAHQKLVANCGMQEAYLNDVLAGFDALAKLPWAEEDGFCCRCAPVMAGLWRKAKVQIWEECDKLFGVYL</sequence>